<dbReference type="InterPro" id="IPR019986">
    <property type="entry name" value="YloV-like"/>
</dbReference>
<dbReference type="PANTHER" id="PTHR33434:SF4">
    <property type="entry name" value="PHOSPHATASE PROTEIN"/>
    <property type="match status" value="1"/>
</dbReference>
<dbReference type="InterPro" id="IPR004007">
    <property type="entry name" value="DhaL_dom"/>
</dbReference>
<dbReference type="PROSITE" id="PS51480">
    <property type="entry name" value="DHAL"/>
    <property type="match status" value="1"/>
</dbReference>
<protein>
    <submittedName>
        <fullName evidence="2">DAK2 domain protein</fullName>
    </submittedName>
</protein>
<dbReference type="InterPro" id="IPR048394">
    <property type="entry name" value="FakA-like_M"/>
</dbReference>
<comment type="caution">
    <text evidence="2">The sequence shown here is derived from an EMBL/GenBank/DDBJ whole genome shotgun (WGS) entry which is preliminary data.</text>
</comment>
<dbReference type="OrthoDB" id="9760324at2"/>
<dbReference type="STRING" id="39480.EUAN_12160"/>
<dbReference type="Pfam" id="PF21645">
    <property type="entry name" value="FakA-like_M"/>
    <property type="match status" value="1"/>
</dbReference>
<gene>
    <name evidence="2" type="ORF">EUAN_12160</name>
</gene>
<reference evidence="2 3" key="1">
    <citation type="submission" date="2016-09" db="EMBL/GenBank/DDBJ databases">
        <title>Genome sequence of Eubacterium angustum.</title>
        <authorList>
            <person name="Poehlein A."/>
            <person name="Daniel R."/>
        </authorList>
    </citation>
    <scope>NUCLEOTIDE SEQUENCE [LARGE SCALE GENOMIC DNA]</scope>
    <source>
        <strain evidence="2 3">DSM 1989</strain>
    </source>
</reference>
<evidence type="ECO:0000313" key="2">
    <source>
        <dbReference type="EMBL" id="OHW62652.1"/>
    </source>
</evidence>
<dbReference type="Pfam" id="PF02734">
    <property type="entry name" value="Dak2"/>
    <property type="match status" value="1"/>
</dbReference>
<dbReference type="SUPFAM" id="SSF101473">
    <property type="entry name" value="DhaL-like"/>
    <property type="match status" value="1"/>
</dbReference>
<feature type="domain" description="DhaL" evidence="1">
    <location>
        <begin position="9"/>
        <end position="201"/>
    </location>
</feature>
<dbReference type="GO" id="GO:0006071">
    <property type="term" value="P:glycerol metabolic process"/>
    <property type="evidence" value="ECO:0007669"/>
    <property type="project" value="InterPro"/>
</dbReference>
<dbReference type="Proteomes" id="UP000180254">
    <property type="component" value="Unassembled WGS sequence"/>
</dbReference>
<organism evidence="2 3">
    <name type="scientific">Andreesenia angusta</name>
    <dbReference type="NCBI Taxonomy" id="39480"/>
    <lineage>
        <taxon>Bacteria</taxon>
        <taxon>Bacillati</taxon>
        <taxon>Bacillota</taxon>
        <taxon>Tissierellia</taxon>
        <taxon>Tissierellales</taxon>
        <taxon>Gottschalkiaceae</taxon>
        <taxon>Andreesenia</taxon>
    </lineage>
</organism>
<dbReference type="SMART" id="SM01120">
    <property type="entry name" value="Dak2"/>
    <property type="match status" value="1"/>
</dbReference>
<dbReference type="InterPro" id="IPR050270">
    <property type="entry name" value="DegV_domain_contain"/>
</dbReference>
<dbReference type="InterPro" id="IPR033470">
    <property type="entry name" value="FakA-like_C"/>
</dbReference>
<proteinExistence type="predicted"/>
<evidence type="ECO:0000313" key="3">
    <source>
        <dbReference type="Proteomes" id="UP000180254"/>
    </source>
</evidence>
<dbReference type="AlphaFoldDB" id="A0A1S1V7V6"/>
<dbReference type="Gene3D" id="1.25.40.340">
    <property type="match status" value="1"/>
</dbReference>
<dbReference type="EMBL" id="MKIE01000003">
    <property type="protein sequence ID" value="OHW62652.1"/>
    <property type="molecule type" value="Genomic_DNA"/>
</dbReference>
<dbReference type="Pfam" id="PF13684">
    <property type="entry name" value="FakA-like_C"/>
    <property type="match status" value="1"/>
</dbReference>
<dbReference type="InterPro" id="IPR036117">
    <property type="entry name" value="DhaL_dom_sf"/>
</dbReference>
<dbReference type="PANTHER" id="PTHR33434">
    <property type="entry name" value="DEGV DOMAIN-CONTAINING PROTEIN DR_1986-RELATED"/>
    <property type="match status" value="1"/>
</dbReference>
<keyword evidence="3" id="KW-1185">Reference proteome</keyword>
<evidence type="ECO:0000259" key="1">
    <source>
        <dbReference type="PROSITE" id="PS51480"/>
    </source>
</evidence>
<name>A0A1S1V7V6_9FIRM</name>
<dbReference type="GO" id="GO:0004371">
    <property type="term" value="F:glycerone kinase activity"/>
    <property type="evidence" value="ECO:0007669"/>
    <property type="project" value="InterPro"/>
</dbReference>
<dbReference type="RefSeq" id="WP_097678054.1">
    <property type="nucleotide sequence ID" value="NZ_MKIE01000003.1"/>
</dbReference>
<sequence length="530" mass="58143">MKIEHLDAVMLKRGFIGAYSSLEKNKEEVNALNVFPVPDGDTGTNMALTMNSAVKEIRNGEELSIDEILSRVAKGSLMGARGNSGVILSQLLRGFTKKLTGINRINVKELAHAFKEGSDMAYKAVMKPTEGTILTVGRGCAEKAMELSRKETDVVEFFRAVIEHGNHVLDKTPDMLPVLKDAGVVDAGGKGLIVILEGALKAVLGEEEVELEVITQTAGKELHQLDHDIEFGYCTEFIVNNAEGDPEALKAEIESFGDSMLVVDGDGIIKVHIHTNHPGEVLEKALKLGELVDIKIDNMRYQHHENYSSKELQKYGIVAISVGDGIAKIFEDFRVDRIISGGQTMNPSTEDILKAVDSIDAENIIILPNNKNIILAATQAKELSEKNIEVLMTKSIQQGISAMVAFDESQELQENIECMTEAFESIKVGEVTFSVKDTVIDGRVIAKDDIMGIASKKIECVGQGVPEVTEELLESLVDEDSEIVTLFYGEDVGEDEAESLRQLLEKKYPEIDIEMIPGGQPLYYYLISVE</sequence>
<dbReference type="NCBIfam" id="TIGR03599">
    <property type="entry name" value="YloV"/>
    <property type="match status" value="1"/>
</dbReference>
<dbReference type="SMART" id="SM01121">
    <property type="entry name" value="Dak1_2"/>
    <property type="match status" value="1"/>
</dbReference>
<accession>A0A1S1V7V6</accession>